<gene>
    <name evidence="1" type="ORF">SLEP1_g14774</name>
</gene>
<proteinExistence type="predicted"/>
<organism evidence="1 2">
    <name type="scientific">Rubroshorea leprosula</name>
    <dbReference type="NCBI Taxonomy" id="152421"/>
    <lineage>
        <taxon>Eukaryota</taxon>
        <taxon>Viridiplantae</taxon>
        <taxon>Streptophyta</taxon>
        <taxon>Embryophyta</taxon>
        <taxon>Tracheophyta</taxon>
        <taxon>Spermatophyta</taxon>
        <taxon>Magnoliopsida</taxon>
        <taxon>eudicotyledons</taxon>
        <taxon>Gunneridae</taxon>
        <taxon>Pentapetalae</taxon>
        <taxon>rosids</taxon>
        <taxon>malvids</taxon>
        <taxon>Malvales</taxon>
        <taxon>Dipterocarpaceae</taxon>
        <taxon>Rubroshorea</taxon>
    </lineage>
</organism>
<dbReference type="Proteomes" id="UP001054252">
    <property type="component" value="Unassembled WGS sequence"/>
</dbReference>
<reference evidence="1 2" key="1">
    <citation type="journal article" date="2021" name="Commun. Biol.">
        <title>The genome of Shorea leprosula (Dipterocarpaceae) highlights the ecological relevance of drought in aseasonal tropical rainforests.</title>
        <authorList>
            <person name="Ng K.K.S."/>
            <person name="Kobayashi M.J."/>
            <person name="Fawcett J.A."/>
            <person name="Hatakeyama M."/>
            <person name="Paape T."/>
            <person name="Ng C.H."/>
            <person name="Ang C.C."/>
            <person name="Tnah L.H."/>
            <person name="Lee C.T."/>
            <person name="Nishiyama T."/>
            <person name="Sese J."/>
            <person name="O'Brien M.J."/>
            <person name="Copetti D."/>
            <person name="Mohd Noor M.I."/>
            <person name="Ong R.C."/>
            <person name="Putra M."/>
            <person name="Sireger I.Z."/>
            <person name="Indrioko S."/>
            <person name="Kosugi Y."/>
            <person name="Izuno A."/>
            <person name="Isagi Y."/>
            <person name="Lee S.L."/>
            <person name="Shimizu K.K."/>
        </authorList>
    </citation>
    <scope>NUCLEOTIDE SEQUENCE [LARGE SCALE GENOMIC DNA]</scope>
    <source>
        <strain evidence="1">214</strain>
    </source>
</reference>
<protein>
    <submittedName>
        <fullName evidence="1">Uncharacterized protein</fullName>
    </submittedName>
</protein>
<sequence>MTIVLWTTCLGPEFRTQDRVAGSGILSKKELSSKLVTETGLLPSQTLLAMLKILP</sequence>
<keyword evidence="2" id="KW-1185">Reference proteome</keyword>
<dbReference type="EMBL" id="BPVZ01000018">
    <property type="protein sequence ID" value="GKV02319.1"/>
    <property type="molecule type" value="Genomic_DNA"/>
</dbReference>
<evidence type="ECO:0000313" key="2">
    <source>
        <dbReference type="Proteomes" id="UP001054252"/>
    </source>
</evidence>
<evidence type="ECO:0000313" key="1">
    <source>
        <dbReference type="EMBL" id="GKV02319.1"/>
    </source>
</evidence>
<accession>A0AAV5IVU3</accession>
<name>A0AAV5IVU3_9ROSI</name>
<dbReference type="AlphaFoldDB" id="A0AAV5IVU3"/>
<comment type="caution">
    <text evidence="1">The sequence shown here is derived from an EMBL/GenBank/DDBJ whole genome shotgun (WGS) entry which is preliminary data.</text>
</comment>